<evidence type="ECO:0000256" key="14">
    <source>
        <dbReference type="ARBA" id="ARBA00023125"/>
    </source>
</evidence>
<dbReference type="CDD" id="cd07971">
    <property type="entry name" value="OBF_DNA_ligase_LigD"/>
    <property type="match status" value="1"/>
</dbReference>
<gene>
    <name evidence="23" type="primary">ligD</name>
    <name evidence="23" type="ORF">DY251_00810</name>
</gene>
<feature type="compositionally biased region" description="Basic and acidic residues" evidence="21">
    <location>
        <begin position="8"/>
        <end position="26"/>
    </location>
</feature>
<keyword evidence="24" id="KW-1185">Reference proteome</keyword>
<dbReference type="GO" id="GO:0004527">
    <property type="term" value="F:exonuclease activity"/>
    <property type="evidence" value="ECO:0007669"/>
    <property type="project" value="UniProtKB-KW"/>
</dbReference>
<dbReference type="PROSITE" id="PS50160">
    <property type="entry name" value="DNA_LIGASE_A3"/>
    <property type="match status" value="1"/>
</dbReference>
<dbReference type="Proteomes" id="UP000262379">
    <property type="component" value="Unassembled WGS sequence"/>
</dbReference>
<name>A0A371XJD7_9HYPH</name>
<evidence type="ECO:0000259" key="22">
    <source>
        <dbReference type="PROSITE" id="PS50160"/>
    </source>
</evidence>
<dbReference type="Gene3D" id="3.30.1490.70">
    <property type="match status" value="1"/>
</dbReference>
<dbReference type="EC" id="6.5.1.1" evidence="2"/>
<evidence type="ECO:0000256" key="17">
    <source>
        <dbReference type="ARBA" id="ARBA00023211"/>
    </source>
</evidence>
<evidence type="ECO:0000256" key="21">
    <source>
        <dbReference type="SAM" id="MobiDB-lite"/>
    </source>
</evidence>
<dbReference type="Gene3D" id="3.90.920.10">
    <property type="entry name" value="DNA primase, PRIM domain"/>
    <property type="match status" value="1"/>
</dbReference>
<dbReference type="InterPro" id="IPR012310">
    <property type="entry name" value="DNA_ligase_ATP-dep_cent"/>
</dbReference>
<dbReference type="EMBL" id="QURN01000001">
    <property type="protein sequence ID" value="RFC69321.1"/>
    <property type="molecule type" value="Genomic_DNA"/>
</dbReference>
<dbReference type="InterPro" id="IPR012340">
    <property type="entry name" value="NA-bd_OB-fold"/>
</dbReference>
<protein>
    <recommendedName>
        <fullName evidence="2">DNA ligase (ATP)</fullName>
        <ecNumber evidence="2">6.5.1.1</ecNumber>
    </recommendedName>
    <alternativeName>
        <fullName evidence="19">NHEJ DNA polymerase</fullName>
    </alternativeName>
</protein>
<feature type="domain" description="ATP-dependent DNA ligase family profile" evidence="22">
    <location>
        <begin position="302"/>
        <end position="429"/>
    </location>
</feature>
<keyword evidence="18" id="KW-0511">Multifunctional enzyme</keyword>
<reference evidence="24" key="1">
    <citation type="submission" date="2018-08" db="EMBL/GenBank/DDBJ databases">
        <authorList>
            <person name="Im W.T."/>
        </authorList>
    </citation>
    <scope>NUCLEOTIDE SEQUENCE [LARGE SCALE GENOMIC DNA]</scope>
    <source>
        <strain evidence="24">LA-28</strain>
    </source>
</reference>
<keyword evidence="11" id="KW-0269">Exonuclease</keyword>
<dbReference type="InterPro" id="IPR012309">
    <property type="entry name" value="DNA_ligase_ATP-dep_C"/>
</dbReference>
<dbReference type="Pfam" id="PF13298">
    <property type="entry name" value="LigD_N"/>
    <property type="match status" value="1"/>
</dbReference>
<dbReference type="GO" id="GO:0006310">
    <property type="term" value="P:DNA recombination"/>
    <property type="evidence" value="ECO:0007669"/>
    <property type="project" value="UniProtKB-KW"/>
</dbReference>
<keyword evidence="16" id="KW-0234">DNA repair</keyword>
<keyword evidence="5" id="KW-0548">Nucleotidyltransferase</keyword>
<evidence type="ECO:0000256" key="16">
    <source>
        <dbReference type="ARBA" id="ARBA00023204"/>
    </source>
</evidence>
<keyword evidence="12" id="KW-0067">ATP-binding</keyword>
<accession>A0A371XJD7</accession>
<dbReference type="SUPFAM" id="SSF50249">
    <property type="entry name" value="Nucleic acid-binding proteins"/>
    <property type="match status" value="1"/>
</dbReference>
<dbReference type="RefSeq" id="WP_116621942.1">
    <property type="nucleotide sequence ID" value="NZ_QURN01000001.1"/>
</dbReference>
<keyword evidence="9" id="KW-0227">DNA damage</keyword>
<evidence type="ECO:0000256" key="15">
    <source>
        <dbReference type="ARBA" id="ARBA00023172"/>
    </source>
</evidence>
<dbReference type="InterPro" id="IPR014145">
    <property type="entry name" value="LigD_pol_dom"/>
</dbReference>
<keyword evidence="8" id="KW-0547">Nucleotide-binding</keyword>
<dbReference type="Gene3D" id="2.40.50.140">
    <property type="entry name" value="Nucleic acid-binding proteins"/>
    <property type="match status" value="1"/>
</dbReference>
<dbReference type="GO" id="GO:0003677">
    <property type="term" value="F:DNA binding"/>
    <property type="evidence" value="ECO:0007669"/>
    <property type="project" value="UniProtKB-KW"/>
</dbReference>
<dbReference type="Pfam" id="PF04679">
    <property type="entry name" value="DNA_ligase_A_C"/>
    <property type="match status" value="1"/>
</dbReference>
<dbReference type="NCBIfam" id="TIGR02778">
    <property type="entry name" value="ligD_pol"/>
    <property type="match status" value="1"/>
</dbReference>
<dbReference type="GO" id="GO:0003910">
    <property type="term" value="F:DNA ligase (ATP) activity"/>
    <property type="evidence" value="ECO:0007669"/>
    <property type="project" value="UniProtKB-EC"/>
</dbReference>
<proteinExistence type="predicted"/>
<keyword evidence="13" id="KW-0239">DNA-directed DNA polymerase</keyword>
<evidence type="ECO:0000256" key="9">
    <source>
        <dbReference type="ARBA" id="ARBA00022763"/>
    </source>
</evidence>
<dbReference type="AlphaFoldDB" id="A0A371XJD7"/>
<dbReference type="Pfam" id="PF01068">
    <property type="entry name" value="DNA_ligase_A_M"/>
    <property type="match status" value="1"/>
</dbReference>
<dbReference type="InterPro" id="IPR052171">
    <property type="entry name" value="NHEJ_LigD"/>
</dbReference>
<dbReference type="NCBIfam" id="TIGR02777">
    <property type="entry name" value="LigD_PE_dom"/>
    <property type="match status" value="1"/>
</dbReference>
<keyword evidence="10" id="KW-0378">Hydrolase</keyword>
<evidence type="ECO:0000256" key="3">
    <source>
        <dbReference type="ARBA" id="ARBA00022598"/>
    </source>
</evidence>
<dbReference type="GO" id="GO:0003887">
    <property type="term" value="F:DNA-directed DNA polymerase activity"/>
    <property type="evidence" value="ECO:0007669"/>
    <property type="project" value="UniProtKB-KW"/>
</dbReference>
<dbReference type="Gene3D" id="3.30.470.30">
    <property type="entry name" value="DNA ligase/mRNA capping enzyme"/>
    <property type="match status" value="1"/>
</dbReference>
<organism evidence="23 24">
    <name type="scientific">Mesorhizobium denitrificans</name>
    <dbReference type="NCBI Taxonomy" id="2294114"/>
    <lineage>
        <taxon>Bacteria</taxon>
        <taxon>Pseudomonadati</taxon>
        <taxon>Pseudomonadota</taxon>
        <taxon>Alphaproteobacteria</taxon>
        <taxon>Hyphomicrobiales</taxon>
        <taxon>Phyllobacteriaceae</taxon>
        <taxon>Mesorhizobium</taxon>
    </lineage>
</organism>
<dbReference type="NCBIfam" id="TIGR02776">
    <property type="entry name" value="NHEJ_ligase_prk"/>
    <property type="match status" value="1"/>
</dbReference>
<evidence type="ECO:0000313" key="24">
    <source>
        <dbReference type="Proteomes" id="UP000262379"/>
    </source>
</evidence>
<evidence type="ECO:0000256" key="2">
    <source>
        <dbReference type="ARBA" id="ARBA00012727"/>
    </source>
</evidence>
<comment type="catalytic activity">
    <reaction evidence="20">
        <text>ATP + (deoxyribonucleotide)n-3'-hydroxyl + 5'-phospho-(deoxyribonucleotide)m = (deoxyribonucleotide)n+m + AMP + diphosphate.</text>
        <dbReference type="EC" id="6.5.1.1"/>
    </reaction>
</comment>
<dbReference type="GO" id="GO:0006281">
    <property type="term" value="P:DNA repair"/>
    <property type="evidence" value="ECO:0007669"/>
    <property type="project" value="UniProtKB-KW"/>
</dbReference>
<dbReference type="InterPro" id="IPR014143">
    <property type="entry name" value="NHEJ_ligase_prk"/>
</dbReference>
<evidence type="ECO:0000313" key="23">
    <source>
        <dbReference type="EMBL" id="RFC69321.1"/>
    </source>
</evidence>
<keyword evidence="14" id="KW-0238">DNA-binding</keyword>
<dbReference type="CDD" id="cd04862">
    <property type="entry name" value="PaeLigD_Pol_like"/>
    <property type="match status" value="1"/>
</dbReference>
<comment type="caution">
    <text evidence="23">The sequence shown here is derived from an EMBL/GenBank/DDBJ whole genome shotgun (WGS) entry which is preliminary data.</text>
</comment>
<evidence type="ECO:0000256" key="6">
    <source>
        <dbReference type="ARBA" id="ARBA00022722"/>
    </source>
</evidence>
<evidence type="ECO:0000256" key="1">
    <source>
        <dbReference type="ARBA" id="ARBA00001936"/>
    </source>
</evidence>
<evidence type="ECO:0000256" key="12">
    <source>
        <dbReference type="ARBA" id="ARBA00022840"/>
    </source>
</evidence>
<keyword evidence="4" id="KW-0808">Transferase</keyword>
<dbReference type="PANTHER" id="PTHR42705:SF2">
    <property type="entry name" value="BIFUNCTIONAL NON-HOMOLOGOUS END JOINING PROTEIN LIGD"/>
    <property type="match status" value="1"/>
</dbReference>
<dbReference type="InterPro" id="IPR014144">
    <property type="entry name" value="LigD_PE_domain"/>
</dbReference>
<keyword evidence="6" id="KW-0540">Nuclease</keyword>
<evidence type="ECO:0000256" key="18">
    <source>
        <dbReference type="ARBA" id="ARBA00023268"/>
    </source>
</evidence>
<evidence type="ECO:0000256" key="5">
    <source>
        <dbReference type="ARBA" id="ARBA00022695"/>
    </source>
</evidence>
<evidence type="ECO:0000256" key="10">
    <source>
        <dbReference type="ARBA" id="ARBA00022801"/>
    </source>
</evidence>
<dbReference type="Pfam" id="PF21686">
    <property type="entry name" value="LigD_Prim-Pol"/>
    <property type="match status" value="1"/>
</dbReference>
<keyword evidence="3 23" id="KW-0436">Ligase</keyword>
<dbReference type="CDD" id="cd07906">
    <property type="entry name" value="Adenylation_DNA_ligase_LigD_LigC"/>
    <property type="match status" value="1"/>
</dbReference>
<evidence type="ECO:0000256" key="8">
    <source>
        <dbReference type="ARBA" id="ARBA00022741"/>
    </source>
</evidence>
<evidence type="ECO:0000256" key="4">
    <source>
        <dbReference type="ARBA" id="ARBA00022679"/>
    </source>
</evidence>
<dbReference type="PANTHER" id="PTHR42705">
    <property type="entry name" value="BIFUNCTIONAL NON-HOMOLOGOUS END JOINING PROTEIN LIGD"/>
    <property type="match status" value="1"/>
</dbReference>
<dbReference type="GO" id="GO:0046872">
    <property type="term" value="F:metal ion binding"/>
    <property type="evidence" value="ECO:0007669"/>
    <property type="project" value="UniProtKB-KW"/>
</dbReference>
<keyword evidence="7" id="KW-0479">Metal-binding</keyword>
<evidence type="ECO:0000256" key="20">
    <source>
        <dbReference type="ARBA" id="ARBA00034003"/>
    </source>
</evidence>
<sequence>MADPLQTYRDKRDFSQTKEPRGLVASRKEGGGKFVIHKHAATRLHYDLRLEHDGVLWSWAVTRGPSLDPSEKRLAVHVEDHPYDYGSFEGSIPKGNYGAGEVIVWDEGTWTPEGDPDKGMKKGHISFELDGHKLHGGWHLVRLKPRKGEKRDNWLLIKAEDSAARPDGDILEDEPDSVVSGLSIKDIAEGKVPKRANTKSRPAAEMPDFVPPCLATLKTSAPEGKDWLHEVKFDGYRMQAHIENGKVKLLTRTGLDWTEKFGSALEKALAALDCENAILDGEVVALDESGGTSFANLQQALSTGDTEALSYYLFDAMWLNGEDLRKEPLIERKAKLKELLGPDEADTPLRYSDHFVQPGSIMLKHACRLGLEGVVSKQADAPYIGGRAAVWIKSKCTQRQEFIIVGYLASEKTGRGLRSLLVGYNEKGKLKYAGRVGTGFTVKSGDELLGRLKPLISDKPGFAGEGSRQRGAIWVKPELVAEIEFRAWTQDGILRHASYQGLRDDKPAAEVVEEKPVGDAPKQRSAKVKTSVKLSSPDKVLWPDEGVTKQDLLEYYSVVWPRMERFVVERPLSLVRAPDGIDKQRFFQKHASKGMDSAIGVVKDAKDGEELLFIRDFDGLAALVQLGVVEVHIWGSTIAEIEKPDQIIFDLDPDEGLSMDDVLAATLDVRARLDELGLPNFVKPSGGKGYHVLVPLKPSAKWDAVKEFAHTFAKAMEQSAPEKYTATLSKAARKGRIFIDYLRNGRGSTTVAPYSSRAKKGATASLPVPWSDVENGLPPNAFSMTDMAEIEKRMKAADPWKGFFEAGKKLPG</sequence>
<evidence type="ECO:0000256" key="11">
    <source>
        <dbReference type="ARBA" id="ARBA00022839"/>
    </source>
</evidence>
<dbReference type="InterPro" id="IPR014146">
    <property type="entry name" value="LigD_ligase_dom"/>
</dbReference>
<keyword evidence="15" id="KW-0233">DNA recombination</keyword>
<evidence type="ECO:0000256" key="19">
    <source>
        <dbReference type="ARBA" id="ARBA00029943"/>
    </source>
</evidence>
<keyword evidence="17" id="KW-0464">Manganese</keyword>
<evidence type="ECO:0000256" key="13">
    <source>
        <dbReference type="ARBA" id="ARBA00022932"/>
    </source>
</evidence>
<evidence type="ECO:0000256" key="7">
    <source>
        <dbReference type="ARBA" id="ARBA00022723"/>
    </source>
</evidence>
<dbReference type="NCBIfam" id="TIGR02779">
    <property type="entry name" value="NHEJ_ligase_lig"/>
    <property type="match status" value="1"/>
</dbReference>
<dbReference type="InterPro" id="IPR033651">
    <property type="entry name" value="PaeLigD_Pol-like"/>
</dbReference>
<dbReference type="SUPFAM" id="SSF56091">
    <property type="entry name" value="DNA ligase/mRNA capping enzyme, catalytic domain"/>
    <property type="match status" value="1"/>
</dbReference>
<dbReference type="GO" id="GO:0005524">
    <property type="term" value="F:ATP binding"/>
    <property type="evidence" value="ECO:0007669"/>
    <property type="project" value="UniProtKB-KW"/>
</dbReference>
<feature type="region of interest" description="Disordered" evidence="21">
    <location>
        <begin position="1"/>
        <end position="26"/>
    </location>
</feature>
<comment type="cofactor">
    <cofactor evidence="1">
        <name>Mn(2+)</name>
        <dbReference type="ChEBI" id="CHEBI:29035"/>
    </cofactor>
</comment>